<proteinExistence type="predicted"/>
<accession>A0AAE1HWU8</accession>
<keyword evidence="3" id="KW-1185">Reference proteome</keyword>
<organism evidence="2 3">
    <name type="scientific">Frankliniella fusca</name>
    <dbReference type="NCBI Taxonomy" id="407009"/>
    <lineage>
        <taxon>Eukaryota</taxon>
        <taxon>Metazoa</taxon>
        <taxon>Ecdysozoa</taxon>
        <taxon>Arthropoda</taxon>
        <taxon>Hexapoda</taxon>
        <taxon>Insecta</taxon>
        <taxon>Pterygota</taxon>
        <taxon>Neoptera</taxon>
        <taxon>Paraneoptera</taxon>
        <taxon>Thysanoptera</taxon>
        <taxon>Terebrantia</taxon>
        <taxon>Thripoidea</taxon>
        <taxon>Thripidae</taxon>
        <taxon>Frankliniella</taxon>
    </lineage>
</organism>
<feature type="region of interest" description="Disordered" evidence="1">
    <location>
        <begin position="348"/>
        <end position="462"/>
    </location>
</feature>
<feature type="compositionally biased region" description="Basic and acidic residues" evidence="1">
    <location>
        <begin position="404"/>
        <end position="458"/>
    </location>
</feature>
<feature type="compositionally biased region" description="Polar residues" evidence="1">
    <location>
        <begin position="110"/>
        <end position="119"/>
    </location>
</feature>
<feature type="compositionally biased region" description="Acidic residues" evidence="1">
    <location>
        <begin position="179"/>
        <end position="189"/>
    </location>
</feature>
<feature type="compositionally biased region" description="Polar residues" evidence="1">
    <location>
        <begin position="385"/>
        <end position="396"/>
    </location>
</feature>
<dbReference type="Proteomes" id="UP001219518">
    <property type="component" value="Unassembled WGS sequence"/>
</dbReference>
<reference evidence="2" key="1">
    <citation type="submission" date="2021-07" db="EMBL/GenBank/DDBJ databases">
        <authorList>
            <person name="Catto M.A."/>
            <person name="Jacobson A."/>
            <person name="Kennedy G."/>
            <person name="Labadie P."/>
            <person name="Hunt B.G."/>
            <person name="Srinivasan R."/>
        </authorList>
    </citation>
    <scope>NUCLEOTIDE SEQUENCE</scope>
    <source>
        <strain evidence="2">PL_HMW_Pooled</strain>
        <tissue evidence="2">Head</tissue>
    </source>
</reference>
<dbReference type="AlphaFoldDB" id="A0AAE1HWU8"/>
<gene>
    <name evidence="2" type="ORF">KUF71_017523</name>
</gene>
<evidence type="ECO:0000313" key="2">
    <source>
        <dbReference type="EMBL" id="KAK3929037.1"/>
    </source>
</evidence>
<feature type="region of interest" description="Disordered" evidence="1">
    <location>
        <begin position="96"/>
        <end position="119"/>
    </location>
</feature>
<comment type="caution">
    <text evidence="2">The sequence shown here is derived from an EMBL/GenBank/DDBJ whole genome shotgun (WGS) entry which is preliminary data.</text>
</comment>
<name>A0AAE1HWU8_9NEOP</name>
<protein>
    <submittedName>
        <fullName evidence="2">Early nodulin-12A</fullName>
    </submittedName>
</protein>
<feature type="compositionally biased region" description="Basic residues" evidence="1">
    <location>
        <begin position="369"/>
        <end position="384"/>
    </location>
</feature>
<sequence>MGNKENIRKSKDHSSNKSKTLALLHWVDEDKVSIEPLAKITNEEERYVGAPTTIRVGSKNHKARVIMISGEIHMLEDKEREMCEEIEKRKQARLNETLDRKGRSSRSRYHTVTGSASSNQLASAFGEKIPAPTHIHKELASFKRMDKQSVRAAENASVTVDKVLLNNATRKIFPGHDEVDSDSGSEEENPFGNPQSTEKEAEEADDYDDEISNAGSDTKAQETAKVTCDGCRPLVQSVIKSVPEFLIQLEKFIATSSASSGERFLEILPIPEGVPRVEVSKGSKVYMSVHDKNDIKSDSQGNPVKMVRECMIRLFGRANIESVNITAKGSRIGTMGVRPEVREAIRKFANRNKAPQYQALDPKNVTRAINRKKNQVRRTNKSKSPRTPQKGLSSTRQKSKVNGGRKETPTKETPRKETPRKETPRKLTPRKETPRKETPRKETPRKETPRKQTPRKSDTLPMSWEVAAANSAAGTSGANQQYGQQHYYGYYGEPYPSYGQHHYSHHQSYGHNDPGWNQQVYQQSVENTSHLTNL</sequence>
<evidence type="ECO:0000313" key="3">
    <source>
        <dbReference type="Proteomes" id="UP001219518"/>
    </source>
</evidence>
<reference evidence="2" key="2">
    <citation type="journal article" date="2023" name="BMC Genomics">
        <title>Pest status, molecular evolution, and epigenetic factors derived from the genome assembly of Frankliniella fusca, a thysanopteran phytovirus vector.</title>
        <authorList>
            <person name="Catto M.A."/>
            <person name="Labadie P.E."/>
            <person name="Jacobson A.L."/>
            <person name="Kennedy G.G."/>
            <person name="Srinivasan R."/>
            <person name="Hunt B.G."/>
        </authorList>
    </citation>
    <scope>NUCLEOTIDE SEQUENCE</scope>
    <source>
        <strain evidence="2">PL_HMW_Pooled</strain>
    </source>
</reference>
<evidence type="ECO:0000256" key="1">
    <source>
        <dbReference type="SAM" id="MobiDB-lite"/>
    </source>
</evidence>
<feature type="region of interest" description="Disordered" evidence="1">
    <location>
        <begin position="173"/>
        <end position="221"/>
    </location>
</feature>
<feature type="compositionally biased region" description="Acidic residues" evidence="1">
    <location>
        <begin position="200"/>
        <end position="211"/>
    </location>
</feature>
<dbReference type="EMBL" id="JAHWGI010001376">
    <property type="protein sequence ID" value="KAK3929037.1"/>
    <property type="molecule type" value="Genomic_DNA"/>
</dbReference>